<feature type="compositionally biased region" description="Acidic residues" evidence="1">
    <location>
        <begin position="48"/>
        <end position="69"/>
    </location>
</feature>
<comment type="caution">
    <text evidence="3">The sequence shown here is derived from an EMBL/GenBank/DDBJ whole genome shotgun (WGS) entry which is preliminary data.</text>
</comment>
<evidence type="ECO:0000256" key="1">
    <source>
        <dbReference type="SAM" id="MobiDB-lite"/>
    </source>
</evidence>
<dbReference type="RefSeq" id="WP_153406038.1">
    <property type="nucleotide sequence ID" value="NZ_ML762440.1"/>
</dbReference>
<protein>
    <submittedName>
        <fullName evidence="3">Uncharacterized protein</fullName>
    </submittedName>
</protein>
<organism evidence="3 4">
    <name type="scientific">Gracilibacillus oryzae</name>
    <dbReference type="NCBI Taxonomy" id="1672701"/>
    <lineage>
        <taxon>Bacteria</taxon>
        <taxon>Bacillati</taxon>
        <taxon>Bacillota</taxon>
        <taxon>Bacilli</taxon>
        <taxon>Bacillales</taxon>
        <taxon>Bacillaceae</taxon>
        <taxon>Gracilibacillus</taxon>
    </lineage>
</organism>
<feature type="region of interest" description="Disordered" evidence="1">
    <location>
        <begin position="36"/>
        <end position="92"/>
    </location>
</feature>
<dbReference type="EMBL" id="WEID01000085">
    <property type="protein sequence ID" value="KAB8128060.1"/>
    <property type="molecule type" value="Genomic_DNA"/>
</dbReference>
<keyword evidence="2" id="KW-0472">Membrane</keyword>
<keyword evidence="2" id="KW-0812">Transmembrane</keyword>
<keyword evidence="2" id="KW-1133">Transmembrane helix</keyword>
<accession>A0A7C8KXL3</accession>
<feature type="transmembrane region" description="Helical" evidence="2">
    <location>
        <begin position="12"/>
        <end position="29"/>
    </location>
</feature>
<dbReference type="Proteomes" id="UP000480246">
    <property type="component" value="Unassembled WGS sequence"/>
</dbReference>
<evidence type="ECO:0000256" key="2">
    <source>
        <dbReference type="SAM" id="Phobius"/>
    </source>
</evidence>
<evidence type="ECO:0000313" key="3">
    <source>
        <dbReference type="EMBL" id="KAB8128060.1"/>
    </source>
</evidence>
<name>A0A7C8KXL3_9BACI</name>
<proteinExistence type="predicted"/>
<reference evidence="3 4" key="1">
    <citation type="submission" date="2019-10" db="EMBL/GenBank/DDBJ databases">
        <title>Gracilibacillus sp. nov. isolated from rice seeds.</title>
        <authorList>
            <person name="He S."/>
        </authorList>
    </citation>
    <scope>NUCLEOTIDE SEQUENCE [LARGE SCALE GENOMIC DNA]</scope>
    <source>
        <strain evidence="3 4">TD8</strain>
    </source>
</reference>
<dbReference type="AlphaFoldDB" id="A0A7C8KXL3"/>
<gene>
    <name evidence="3" type="ORF">F9U64_16705</name>
</gene>
<evidence type="ECO:0000313" key="4">
    <source>
        <dbReference type="Proteomes" id="UP000480246"/>
    </source>
</evidence>
<keyword evidence="4" id="KW-1185">Reference proteome</keyword>
<sequence>MKIVKLKPKTIIKLILFLIVIAGFLYVIFQSGESDQSINVPTAPAVPTEEEEPAEETETPDEQQPEVEQPEQVVADVPTAEERPETIASKQQEIDGHSFFMENNFLELYLNEENLSLIVREKATGAVMYSTVKEPIERN</sequence>